<evidence type="ECO:0000313" key="19">
    <source>
        <dbReference type="WBParaSite" id="nRc.2.0.1.t26522-RA"/>
    </source>
</evidence>
<dbReference type="InterPro" id="IPR036939">
    <property type="entry name" value="Cu2_ascorb_mOase_N_sf"/>
</dbReference>
<evidence type="ECO:0000256" key="11">
    <source>
        <dbReference type="ARBA" id="ARBA00023180"/>
    </source>
</evidence>
<dbReference type="PANTHER" id="PTHR10680">
    <property type="entry name" value="PEPTIDYL-GLYCINE ALPHA-AMIDATING MONOOXYGENASE"/>
    <property type="match status" value="1"/>
</dbReference>
<dbReference type="Proteomes" id="UP000887565">
    <property type="component" value="Unplaced"/>
</dbReference>
<evidence type="ECO:0000256" key="5">
    <source>
        <dbReference type="ARBA" id="ARBA00022723"/>
    </source>
</evidence>
<feature type="binding site" evidence="13">
    <location>
        <position position="283"/>
    </location>
    <ligand>
        <name>Cu(2+)</name>
        <dbReference type="ChEBI" id="CHEBI:29036"/>
        <label>1</label>
        <note>catalytic</note>
    </ligand>
</feature>
<keyword evidence="9" id="KW-0503">Monooxygenase</keyword>
<feature type="disulfide bond" evidence="14">
    <location>
        <begin position="263"/>
        <end position="284"/>
    </location>
</feature>
<organism evidence="18 19">
    <name type="scientific">Romanomermis culicivorax</name>
    <name type="common">Nematode worm</name>
    <dbReference type="NCBI Taxonomy" id="13658"/>
    <lineage>
        <taxon>Eukaryota</taxon>
        <taxon>Metazoa</taxon>
        <taxon>Ecdysozoa</taxon>
        <taxon>Nematoda</taxon>
        <taxon>Enoplea</taxon>
        <taxon>Dorylaimia</taxon>
        <taxon>Mermithida</taxon>
        <taxon>Mermithoidea</taxon>
        <taxon>Mermithidae</taxon>
        <taxon>Romanomermis</taxon>
    </lineage>
</organism>
<dbReference type="Pfam" id="PF03712">
    <property type="entry name" value="Cu2_monoox_C"/>
    <property type="match status" value="1"/>
</dbReference>
<evidence type="ECO:0000256" key="9">
    <source>
        <dbReference type="ARBA" id="ARBA00023033"/>
    </source>
</evidence>
<evidence type="ECO:0000256" key="2">
    <source>
        <dbReference type="ARBA" id="ARBA00010676"/>
    </source>
</evidence>
<feature type="signal peptide" evidence="15">
    <location>
        <begin position="1"/>
        <end position="17"/>
    </location>
</feature>
<comment type="similarity">
    <text evidence="2">Belongs to the copper type II ascorbate-dependent monooxygenase family.</text>
</comment>
<comment type="catalytic activity">
    <reaction evidence="12">
        <text>a [peptide]-C-terminal glycine + 2 L-ascorbate + O2 = a [peptide]-C-terminal (2S)-2-hydroxyglycine + 2 monodehydro-L-ascorbate radical + H2O</text>
        <dbReference type="Rhea" id="RHEA:21452"/>
        <dbReference type="Rhea" id="RHEA-COMP:13486"/>
        <dbReference type="Rhea" id="RHEA-COMP:15321"/>
        <dbReference type="ChEBI" id="CHEBI:15377"/>
        <dbReference type="ChEBI" id="CHEBI:15379"/>
        <dbReference type="ChEBI" id="CHEBI:38290"/>
        <dbReference type="ChEBI" id="CHEBI:59513"/>
        <dbReference type="ChEBI" id="CHEBI:137000"/>
        <dbReference type="ChEBI" id="CHEBI:142768"/>
        <dbReference type="EC" id="1.14.17.3"/>
    </reaction>
</comment>
<evidence type="ECO:0000256" key="13">
    <source>
        <dbReference type="PIRSR" id="PIRSR600720-2"/>
    </source>
</evidence>
<accession>A0A915JKC0</accession>
<keyword evidence="10 14" id="KW-1015">Disulfide bond</keyword>
<dbReference type="InterPro" id="IPR024548">
    <property type="entry name" value="Cu2_monoox_C"/>
</dbReference>
<keyword evidence="5 13" id="KW-0479">Metal-binding</keyword>
<keyword evidence="6 15" id="KW-0732">Signal</keyword>
<feature type="disulfide bond" evidence="14">
    <location>
        <begin position="71"/>
        <end position="102"/>
    </location>
</feature>
<evidence type="ECO:0000259" key="16">
    <source>
        <dbReference type="Pfam" id="PF01082"/>
    </source>
</evidence>
<dbReference type="SUPFAM" id="SSF49742">
    <property type="entry name" value="PHM/PNGase F"/>
    <property type="match status" value="2"/>
</dbReference>
<dbReference type="GO" id="GO:0016020">
    <property type="term" value="C:membrane"/>
    <property type="evidence" value="ECO:0007669"/>
    <property type="project" value="InterPro"/>
</dbReference>
<dbReference type="EC" id="1.14.17.3" evidence="3"/>
<feature type="binding site" evidence="13">
    <location>
        <position position="143"/>
    </location>
    <ligand>
        <name>Cu(2+)</name>
        <dbReference type="ChEBI" id="CHEBI:29036"/>
        <label>1</label>
        <note>catalytic</note>
    </ligand>
</feature>
<feature type="binding site" evidence="13">
    <location>
        <position position="64"/>
    </location>
    <ligand>
        <name>Cu(2+)</name>
        <dbReference type="ChEBI" id="CHEBI:29036"/>
        <label>1</label>
        <note>catalytic</note>
    </ligand>
</feature>
<evidence type="ECO:0000256" key="10">
    <source>
        <dbReference type="ARBA" id="ARBA00023157"/>
    </source>
</evidence>
<feature type="binding site" evidence="13">
    <location>
        <position position="211"/>
    </location>
    <ligand>
        <name>Cu(2+)</name>
        <dbReference type="ChEBI" id="CHEBI:29036"/>
        <label>1</label>
        <note>catalytic</note>
    </ligand>
</feature>
<reference evidence="19" key="1">
    <citation type="submission" date="2022-11" db="UniProtKB">
        <authorList>
            <consortium name="WormBaseParasite"/>
        </authorList>
    </citation>
    <scope>IDENTIFICATION</scope>
</reference>
<feature type="domain" description="Copper type II ascorbate-dependent monooxygenase C-terminal" evidence="17">
    <location>
        <begin position="168"/>
        <end position="315"/>
    </location>
</feature>
<dbReference type="Pfam" id="PF01082">
    <property type="entry name" value="Cu2_monooxygen"/>
    <property type="match status" value="1"/>
</dbReference>
<dbReference type="GO" id="GO:0006518">
    <property type="term" value="P:peptide metabolic process"/>
    <property type="evidence" value="ECO:0007669"/>
    <property type="project" value="InterPro"/>
</dbReference>
<dbReference type="Gene3D" id="2.60.120.310">
    <property type="entry name" value="Copper type II, ascorbate-dependent monooxygenase, N-terminal domain"/>
    <property type="match status" value="1"/>
</dbReference>
<evidence type="ECO:0000256" key="1">
    <source>
        <dbReference type="ARBA" id="ARBA00004613"/>
    </source>
</evidence>
<protein>
    <recommendedName>
        <fullName evidence="3">peptidylglycine monooxygenase</fullName>
        <ecNumber evidence="3">1.14.17.3</ecNumber>
    </recommendedName>
</protein>
<keyword evidence="4" id="KW-0964">Secreted</keyword>
<dbReference type="PROSITE" id="PS00085">
    <property type="entry name" value="CU2_MONOOXYGENASE_2"/>
    <property type="match status" value="1"/>
</dbReference>
<evidence type="ECO:0000256" key="8">
    <source>
        <dbReference type="ARBA" id="ARBA00023008"/>
    </source>
</evidence>
<comment type="subcellular location">
    <subcellularLocation>
        <location evidence="1">Secreted</location>
    </subcellularLocation>
</comment>
<evidence type="ECO:0000256" key="12">
    <source>
        <dbReference type="ARBA" id="ARBA00048431"/>
    </source>
</evidence>
<feature type="disulfide bond" evidence="14">
    <location>
        <begin position="38"/>
        <end position="83"/>
    </location>
</feature>
<keyword evidence="11" id="KW-0325">Glycoprotein</keyword>
<feature type="binding site" evidence="13">
    <location>
        <position position="209"/>
    </location>
    <ligand>
        <name>Cu(2+)</name>
        <dbReference type="ChEBI" id="CHEBI:29036"/>
        <label>1</label>
        <note>catalytic</note>
    </ligand>
</feature>
<dbReference type="InterPro" id="IPR014783">
    <property type="entry name" value="Cu2_ascorb_mOase_CS-2"/>
</dbReference>
<evidence type="ECO:0000259" key="17">
    <source>
        <dbReference type="Pfam" id="PF03712"/>
    </source>
</evidence>
<evidence type="ECO:0000256" key="7">
    <source>
        <dbReference type="ARBA" id="ARBA00023002"/>
    </source>
</evidence>
<dbReference type="Gene3D" id="2.60.120.230">
    <property type="match status" value="1"/>
</dbReference>
<feature type="domain" description="Copper type II ascorbate-dependent monooxygenase N-terminal" evidence="16">
    <location>
        <begin position="28"/>
        <end position="148"/>
    </location>
</feature>
<keyword evidence="7" id="KW-0560">Oxidoreductase</keyword>
<feature type="binding site" evidence="13">
    <location>
        <position position="65"/>
    </location>
    <ligand>
        <name>Cu(2+)</name>
        <dbReference type="ChEBI" id="CHEBI:29036"/>
        <label>1</label>
        <note>catalytic</note>
    </ligand>
</feature>
<evidence type="ECO:0000256" key="3">
    <source>
        <dbReference type="ARBA" id="ARBA00012689"/>
    </source>
</evidence>
<dbReference type="WBParaSite" id="nRc.2.0.1.t26522-RA">
    <property type="protein sequence ID" value="nRc.2.0.1.t26522-RA"/>
    <property type="gene ID" value="nRc.2.0.1.g26522"/>
</dbReference>
<dbReference type="InterPro" id="IPR000323">
    <property type="entry name" value="Cu2_ascorb_mOase_N"/>
</dbReference>
<dbReference type="PRINTS" id="PR00790">
    <property type="entry name" value="PAMONOXGNASE"/>
</dbReference>
<dbReference type="GO" id="GO:0005507">
    <property type="term" value="F:copper ion binding"/>
    <property type="evidence" value="ECO:0007669"/>
    <property type="project" value="InterPro"/>
</dbReference>
<evidence type="ECO:0000313" key="18">
    <source>
        <dbReference type="Proteomes" id="UP000887565"/>
    </source>
</evidence>
<dbReference type="FunFam" id="2.60.120.310:FF:000005">
    <property type="entry name" value="Peptidylglycine alpha-hydroxylating monooxygenase"/>
    <property type="match status" value="1"/>
</dbReference>
<feature type="chain" id="PRO_5036757312" description="peptidylglycine monooxygenase" evidence="15">
    <location>
        <begin position="18"/>
        <end position="330"/>
    </location>
</feature>
<dbReference type="PANTHER" id="PTHR10680:SF14">
    <property type="entry name" value="PEPTIDYL-GLYCINE ALPHA-AMIDATING MONOOXYGENASE"/>
    <property type="match status" value="1"/>
</dbReference>
<dbReference type="GO" id="GO:0005576">
    <property type="term" value="C:extracellular region"/>
    <property type="evidence" value="ECO:0007669"/>
    <property type="project" value="UniProtKB-SubCell"/>
</dbReference>
<dbReference type="InterPro" id="IPR000720">
    <property type="entry name" value="PHM/PAL"/>
</dbReference>
<sequence length="330" mass="37151">MIRKICISLAFLCVATCWQLKELRMPGAEPQHGEQYLCTSMNVSTANPNYIVGFVPHASMHTVHHILLFGCASPGTRDDIWDCGEMESENGKKLFYEPGPVCSRGSQIVYAWARDAPQLKLPDGVGFMTGSGSQIRYLVMQVHYMHAMDQPDYSGLTIKSTSREMPRKASVLLMATGGMIKSHSSDNFETACVVDDKDVEVHPFAFRTHTHKRGRVVSGYVVDGETGEWKLIGKKNPMLPQMFYPVDNKNLVIKTNDILAARCTMVNEEDRDIYIGSTGNDEMCNFYMMYWVDNDRPLDSTTCFSPGPPDYYWKNQKVLKNIPDKDASSL</sequence>
<dbReference type="GO" id="GO:0004504">
    <property type="term" value="F:peptidylglycine monooxygenase activity"/>
    <property type="evidence" value="ECO:0007669"/>
    <property type="project" value="UniProtKB-EC"/>
</dbReference>
<evidence type="ECO:0000256" key="14">
    <source>
        <dbReference type="PIRSR" id="PIRSR600720-3"/>
    </source>
</evidence>
<evidence type="ECO:0000256" key="6">
    <source>
        <dbReference type="ARBA" id="ARBA00022729"/>
    </source>
</evidence>
<evidence type="ECO:0000256" key="4">
    <source>
        <dbReference type="ARBA" id="ARBA00022525"/>
    </source>
</evidence>
<dbReference type="OMA" id="PELYLCT"/>
<evidence type="ECO:0000256" key="15">
    <source>
        <dbReference type="SAM" id="SignalP"/>
    </source>
</evidence>
<dbReference type="InterPro" id="IPR014784">
    <property type="entry name" value="Cu2_ascorb_mOase-like_C"/>
</dbReference>
<name>A0A915JKC0_ROMCU</name>
<dbReference type="AlphaFoldDB" id="A0A915JKC0"/>
<keyword evidence="18" id="KW-1185">Reference proteome</keyword>
<proteinExistence type="inferred from homology"/>
<keyword evidence="8 13" id="KW-0186">Copper</keyword>
<comment type="cofactor">
    <cofactor evidence="13">
        <name>Cu(2+)</name>
        <dbReference type="ChEBI" id="CHEBI:29036"/>
    </cofactor>
    <text evidence="13">Binds 2 Cu(2+) ions per subunit.</text>
</comment>
<dbReference type="InterPro" id="IPR008977">
    <property type="entry name" value="PHM/PNGase_F_dom_sf"/>
</dbReference>